<evidence type="ECO:0000256" key="7">
    <source>
        <dbReference type="ARBA" id="ARBA00023033"/>
    </source>
</evidence>
<evidence type="ECO:0000256" key="3">
    <source>
        <dbReference type="ARBA" id="ARBA00022617"/>
    </source>
</evidence>
<protein>
    <submittedName>
        <fullName evidence="10">Cytochrome p450 protein</fullName>
    </submittedName>
</protein>
<evidence type="ECO:0000256" key="4">
    <source>
        <dbReference type="ARBA" id="ARBA00022723"/>
    </source>
</evidence>
<dbReference type="Gene3D" id="1.10.630.10">
    <property type="entry name" value="Cytochrome P450"/>
    <property type="match status" value="1"/>
</dbReference>
<evidence type="ECO:0000313" key="10">
    <source>
        <dbReference type="EMBL" id="KAF9630702.1"/>
    </source>
</evidence>
<comment type="caution">
    <text evidence="10">The sequence shown here is derived from an EMBL/GenBank/DDBJ whole genome shotgun (WGS) entry which is preliminary data.</text>
</comment>
<organism evidence="10 11">
    <name type="scientific">Lasiodiplodia theobromae</name>
    <dbReference type="NCBI Taxonomy" id="45133"/>
    <lineage>
        <taxon>Eukaryota</taxon>
        <taxon>Fungi</taxon>
        <taxon>Dikarya</taxon>
        <taxon>Ascomycota</taxon>
        <taxon>Pezizomycotina</taxon>
        <taxon>Dothideomycetes</taxon>
        <taxon>Dothideomycetes incertae sedis</taxon>
        <taxon>Botryosphaeriales</taxon>
        <taxon>Botryosphaeriaceae</taxon>
        <taxon>Lasiodiplodia</taxon>
    </lineage>
</organism>
<dbReference type="PRINTS" id="PR00465">
    <property type="entry name" value="EP450IV"/>
</dbReference>
<comment type="similarity">
    <text evidence="2 9">Belongs to the cytochrome P450 family.</text>
</comment>
<dbReference type="InterPro" id="IPR036396">
    <property type="entry name" value="Cyt_P450_sf"/>
</dbReference>
<feature type="binding site" description="axial binding residue" evidence="8">
    <location>
        <position position="381"/>
    </location>
    <ligand>
        <name>heme</name>
        <dbReference type="ChEBI" id="CHEBI:30413"/>
    </ligand>
    <ligandPart>
        <name>Fe</name>
        <dbReference type="ChEBI" id="CHEBI:18248"/>
    </ligandPart>
</feature>
<dbReference type="GO" id="GO:0005506">
    <property type="term" value="F:iron ion binding"/>
    <property type="evidence" value="ECO:0007669"/>
    <property type="project" value="InterPro"/>
</dbReference>
<evidence type="ECO:0000256" key="9">
    <source>
        <dbReference type="RuleBase" id="RU000461"/>
    </source>
</evidence>
<dbReference type="Pfam" id="PF00067">
    <property type="entry name" value="p450"/>
    <property type="match status" value="1"/>
</dbReference>
<evidence type="ECO:0000256" key="1">
    <source>
        <dbReference type="ARBA" id="ARBA00001971"/>
    </source>
</evidence>
<gene>
    <name evidence="10" type="ORF">BFW01_g1264</name>
</gene>
<dbReference type="InterPro" id="IPR001128">
    <property type="entry name" value="Cyt_P450"/>
</dbReference>
<reference evidence="10" key="2">
    <citation type="journal article" date="2018" name="DNA Res.">
        <title>Comparative genome and transcriptome analyses reveal adaptations to opportunistic infections in woody plant degrading pathogens of Botryosphaeriaceae.</title>
        <authorList>
            <person name="Yan J.Y."/>
            <person name="Zhao W.S."/>
            <person name="Chen Z."/>
            <person name="Xing Q.K."/>
            <person name="Zhang W."/>
            <person name="Chethana K.W.T."/>
            <person name="Xue M.F."/>
            <person name="Xu J.P."/>
            <person name="Phillips A.J.L."/>
            <person name="Wang Y."/>
            <person name="Liu J.H."/>
            <person name="Liu M."/>
            <person name="Zhou Y."/>
            <person name="Jayawardena R.S."/>
            <person name="Manawasinghe I.S."/>
            <person name="Huang J.B."/>
            <person name="Qiao G.H."/>
            <person name="Fu C.Y."/>
            <person name="Guo F.F."/>
            <person name="Dissanayake A.J."/>
            <person name="Peng Y.L."/>
            <person name="Hyde K.D."/>
            <person name="Li X.H."/>
        </authorList>
    </citation>
    <scope>NUCLEOTIDE SEQUENCE</scope>
    <source>
        <strain evidence="10">CSS-01s</strain>
    </source>
</reference>
<dbReference type="GO" id="GO:0020037">
    <property type="term" value="F:heme binding"/>
    <property type="evidence" value="ECO:0007669"/>
    <property type="project" value="InterPro"/>
</dbReference>
<dbReference type="GO" id="GO:0004497">
    <property type="term" value="F:monooxygenase activity"/>
    <property type="evidence" value="ECO:0007669"/>
    <property type="project" value="UniProtKB-KW"/>
</dbReference>
<evidence type="ECO:0000256" key="5">
    <source>
        <dbReference type="ARBA" id="ARBA00023002"/>
    </source>
</evidence>
<comment type="cofactor">
    <cofactor evidence="1 8">
        <name>heme</name>
        <dbReference type="ChEBI" id="CHEBI:30413"/>
    </cofactor>
</comment>
<dbReference type="SUPFAM" id="SSF48264">
    <property type="entry name" value="Cytochrome P450"/>
    <property type="match status" value="1"/>
</dbReference>
<evidence type="ECO:0000256" key="6">
    <source>
        <dbReference type="ARBA" id="ARBA00023004"/>
    </source>
</evidence>
<dbReference type="InterPro" id="IPR017972">
    <property type="entry name" value="Cyt_P450_CS"/>
</dbReference>
<dbReference type="PROSITE" id="PS00086">
    <property type="entry name" value="CYTOCHROME_P450"/>
    <property type="match status" value="1"/>
</dbReference>
<dbReference type="InterPro" id="IPR002403">
    <property type="entry name" value="Cyt_P450_E_grp-IV"/>
</dbReference>
<name>A0A8H7IRZ3_9PEZI</name>
<dbReference type="PANTHER" id="PTHR46206:SF2">
    <property type="entry name" value="CYTOCHROME P450 MONOOXYGENASE AUSG-RELATED"/>
    <property type="match status" value="1"/>
</dbReference>
<evidence type="ECO:0000313" key="11">
    <source>
        <dbReference type="Proteomes" id="UP000627934"/>
    </source>
</evidence>
<proteinExistence type="inferred from homology"/>
<reference evidence="10" key="1">
    <citation type="submission" date="2016-08" db="EMBL/GenBank/DDBJ databases">
        <authorList>
            <person name="Yan J."/>
        </authorList>
    </citation>
    <scope>NUCLEOTIDE SEQUENCE</scope>
    <source>
        <strain evidence="10">CSS-01s</strain>
    </source>
</reference>
<evidence type="ECO:0000256" key="8">
    <source>
        <dbReference type="PIRSR" id="PIRSR602403-1"/>
    </source>
</evidence>
<dbReference type="AlphaFoldDB" id="A0A8H7IRZ3"/>
<keyword evidence="3 8" id="KW-0349">Heme</keyword>
<dbReference type="CDD" id="cd11041">
    <property type="entry name" value="CYP503A1-like"/>
    <property type="match status" value="1"/>
</dbReference>
<dbReference type="GO" id="GO:0016705">
    <property type="term" value="F:oxidoreductase activity, acting on paired donors, with incorporation or reduction of molecular oxygen"/>
    <property type="evidence" value="ECO:0007669"/>
    <property type="project" value="InterPro"/>
</dbReference>
<keyword evidence="4 8" id="KW-0479">Metal-binding</keyword>
<keyword evidence="6 8" id="KW-0408">Iron</keyword>
<dbReference type="Proteomes" id="UP000627934">
    <property type="component" value="Unassembled WGS sequence"/>
</dbReference>
<sequence length="440" mass="49631">MSTIDSPPPALSQALKWENSYINNGKPFQVLSDIGYMIILSPAHADEIRNDERFSFDALLYKMFLGDYSGLEPLVFGTGFHGVVFKSSVRKNLTQSLEWSEVKFVQTATITAARLSNRVFLGEELSRDKDWLNVSIMYTVDSAEAVQELRMVPSFARGLVHWFMPSMNRCRQHIRTARRLINPEVSTRQNAIRDASLTGKARKKPVDSLEWFMDNAGGKSCDYALGQIALGLAAIHTTSAMIVGMLYDLAEHPEFMEDVRQEIASVLKEDGGWKKTSLYKMKLLDSGMKESQRLHPITSTLVNRVLTEDVVLKDGTRLPKGAMVAIPSIAMVDPAVFGEDADRFDGRRFLRLREQPGQENRWQFVTTSPEMFGFGHGMHACPGRFFASNEVKIAIAHLILKYDWKFDEKLPRPQSMKDNAHAPNPEAGIWCRARNPELAL</sequence>
<evidence type="ECO:0000256" key="2">
    <source>
        <dbReference type="ARBA" id="ARBA00010617"/>
    </source>
</evidence>
<dbReference type="PANTHER" id="PTHR46206">
    <property type="entry name" value="CYTOCHROME P450"/>
    <property type="match status" value="1"/>
</dbReference>
<accession>A0A8H7IRZ3</accession>
<keyword evidence="7 9" id="KW-0503">Monooxygenase</keyword>
<dbReference type="EMBL" id="MDYX01000041">
    <property type="protein sequence ID" value="KAF9630702.1"/>
    <property type="molecule type" value="Genomic_DNA"/>
</dbReference>
<keyword evidence="5 9" id="KW-0560">Oxidoreductase</keyword>